<evidence type="ECO:0000313" key="8">
    <source>
        <dbReference type="EMBL" id="AIJ05837.1"/>
    </source>
</evidence>
<dbReference type="InterPro" id="IPR027417">
    <property type="entry name" value="P-loop_NTPase"/>
</dbReference>
<evidence type="ECO:0000256" key="6">
    <source>
        <dbReference type="SAM" id="Coils"/>
    </source>
</evidence>
<dbReference type="InterPro" id="IPR049468">
    <property type="entry name" value="Restrct_endonuc-II-like_dom"/>
</dbReference>
<dbReference type="Proteomes" id="UP000028781">
    <property type="component" value="Chromosome"/>
</dbReference>
<comment type="similarity">
    <text evidence="1">Belongs to the DNA2/NAM7 helicase family.</text>
</comment>
<keyword evidence="9" id="KW-1185">Reference proteome</keyword>
<evidence type="ECO:0000256" key="5">
    <source>
        <dbReference type="ARBA" id="ARBA00022840"/>
    </source>
</evidence>
<dbReference type="InterPro" id="IPR050534">
    <property type="entry name" value="Coronavir_polyprotein_1ab"/>
</dbReference>
<dbReference type="GeneID" id="25399203"/>
<dbReference type="InterPro" id="IPR041677">
    <property type="entry name" value="DNA2/NAM7_AAA_11"/>
</dbReference>
<dbReference type="SMART" id="SM00952">
    <property type="entry name" value="RAP"/>
    <property type="match status" value="1"/>
</dbReference>
<keyword evidence="6" id="KW-0175">Coiled coil</keyword>
<dbReference type="PANTHER" id="PTHR43788:SF8">
    <property type="entry name" value="DNA-BINDING PROTEIN SMUBP-2"/>
    <property type="match status" value="1"/>
</dbReference>
<dbReference type="Pfam" id="PF13086">
    <property type="entry name" value="AAA_11"/>
    <property type="match status" value="2"/>
</dbReference>
<dbReference type="PANTHER" id="PTHR43788">
    <property type="entry name" value="DNA2/NAM7 HELICASE FAMILY MEMBER"/>
    <property type="match status" value="1"/>
</dbReference>
<dbReference type="Gene3D" id="3.40.50.300">
    <property type="entry name" value="P-loop containing nucleotide triphosphate hydrolases"/>
    <property type="match status" value="3"/>
</dbReference>
<keyword evidence="4" id="KW-0347">Helicase</keyword>
<dbReference type="Gene3D" id="3.40.960.10">
    <property type="entry name" value="VSR Endonuclease"/>
    <property type="match status" value="1"/>
</dbReference>
<dbReference type="InterPro" id="IPR011335">
    <property type="entry name" value="Restrct_endonuc-II-like"/>
</dbReference>
<name>A0A076LG25_9EURY</name>
<dbReference type="GO" id="GO:0043139">
    <property type="term" value="F:5'-3' DNA helicase activity"/>
    <property type="evidence" value="ECO:0007669"/>
    <property type="project" value="TreeGrafter"/>
</dbReference>
<evidence type="ECO:0000256" key="3">
    <source>
        <dbReference type="ARBA" id="ARBA00022801"/>
    </source>
</evidence>
<dbReference type="InterPro" id="IPR041679">
    <property type="entry name" value="DNA2/NAM7-like_C"/>
</dbReference>
<dbReference type="Pfam" id="PF18741">
    <property type="entry name" value="MTES_1575"/>
    <property type="match status" value="1"/>
</dbReference>
<gene>
    <name evidence="8" type="ORF">JH146_0994</name>
</gene>
<evidence type="ECO:0000259" key="7">
    <source>
        <dbReference type="SMART" id="SM00952"/>
    </source>
</evidence>
<dbReference type="CDD" id="cd18808">
    <property type="entry name" value="SF1_C_Upf1"/>
    <property type="match status" value="1"/>
</dbReference>
<dbReference type="SUPFAM" id="SSF52980">
    <property type="entry name" value="Restriction endonuclease-like"/>
    <property type="match status" value="1"/>
</dbReference>
<dbReference type="GO" id="GO:0005524">
    <property type="term" value="F:ATP binding"/>
    <property type="evidence" value="ECO:0007669"/>
    <property type="project" value="UniProtKB-KW"/>
</dbReference>
<organism evidence="8 9">
    <name type="scientific">Methanocaldococcus bathoardescens</name>
    <dbReference type="NCBI Taxonomy" id="1301915"/>
    <lineage>
        <taxon>Archaea</taxon>
        <taxon>Methanobacteriati</taxon>
        <taxon>Methanobacteriota</taxon>
        <taxon>Methanomada group</taxon>
        <taxon>Methanococci</taxon>
        <taxon>Methanococcales</taxon>
        <taxon>Methanocaldococcaceae</taxon>
        <taxon>Methanocaldococcus</taxon>
    </lineage>
</organism>
<accession>A0A076LG25</accession>
<dbReference type="KEGG" id="mjh:JH146_0994"/>
<proteinExistence type="inferred from homology"/>
<keyword evidence="5" id="KW-0067">ATP-binding</keyword>
<dbReference type="OrthoDB" id="45637at2157"/>
<dbReference type="EMBL" id="CP009149">
    <property type="protein sequence ID" value="AIJ05837.1"/>
    <property type="molecule type" value="Genomic_DNA"/>
</dbReference>
<feature type="domain" description="RAP" evidence="7">
    <location>
        <begin position="1268"/>
        <end position="1325"/>
    </location>
</feature>
<sequence>MVNNILSKYKDRLINIRKNNKALNLNKITRKYFDLLEIFELEKITCEDKEIAFKLEKICEDIINNIIDKKEMALIKIETFKNTPTETNLKRRAIEEAIFKKLRKVDQEADLIKRTSGIHAEFIGYPFIEGKINDLTIKAPLFLFPVDLVADRKKQEIKMIPEKDIDIQINKTLLFAIEKYVGRSIDENAQEEMLNIISDKKLSLNERIKKIVEILSKYIDISNELPDLVVERFSDKKYEKNVFRIRNYMVLGIFIQFSSAIAKDYDKLMELDDLGLIDYLLGGNDSEDFKEMNIDRISEMEKYFVSDIDPSQEESILSFVKSNLKGIVIHGPPGTGKSQTIVNLISQFVKDRKKVLMVCQKKTALDVVKNRLEAVGIKNAILIEDYERDRNAALKLMKMIIENLRYDIYDESKLKKINKEIDEKIKELNEIKEILSKKWECGLSLSELYRRNKNKDDIIKDDTLAKVLLSLDYETLEDSLKELEEFIEYTKYDQNIMKIRKDWKDLSYSDKEKIEESLKQLIQLNETIEQFKILNEDKHNLLSKTYGHIEDIQRLIELLNKIKPEYQIPENKISYFERQLKMLDNLKIPDNSQIFYYELKQNENYLITYDNFLKQSFISKFISKLFNSEIKNSERIVKELENKSNMEFKKLYEVYKILKSLEDIFDIPEKLTKDIVEELKEKKLNEILIWKTYYLLKSKFKLPELLNNETEILKILKELKEFGELYPRYQQTLETLSNYFDNIETLDDNQLTEILRYMSEFDDIKYYDMQKNELQKEHWKLTLLDYLGKYSKDKILNTYYYCWITKIESKPDVFKVIKKIDNYENIRKRLMELYSQKFQETREYLKSILNDVQISGEARRKIPYEADKKRRRKPLKEILENYLEDVLNIVPIWLTTPDVVSAIFPLKKGLFDVVIFDEASQMPVEYALPSLYRAKRFVVAGDEKQLPPTDFFKATFDEDEEEEDIEELNVKSLLDLCKGRCPTVLLSYHYRSKYEEIINFSNYAFYNGKIAVAPNKDKGKPFEFIKVNGIWKNRKNYEEARAVVEKVYELLKENPEKSIGIITFNAEQRDLIYEMFDKKAMENDEFRELYEKSLNLKKDGEDVGLFVRNIENVQGDERDIIIFSTGYAKDKDGKLRYNFGPLNRAGGENRLNVAITRAKEKVIIITSIEPEELKVENTKNEGPKLLKKYLQYAKAIANNDYATAEIILKSLCNVDKVKELKFDSPFEEDVYNELTKRGYIVDTQVGCSRYRIDLAIKHPKEDRYILGIECDGATYHSSRSAKERDLYRQKFLEMKGWKIIRIWSRNWWKDKEKEIERIENEIKRILSNNA</sequence>
<protein>
    <recommendedName>
        <fullName evidence="7">RAP domain-containing protein</fullName>
    </recommendedName>
</protein>
<dbReference type="Pfam" id="PF13195">
    <property type="entry name" value="DUF4011"/>
    <property type="match status" value="1"/>
</dbReference>
<keyword evidence="3" id="KW-0378">Hydrolase</keyword>
<dbReference type="FunFam" id="3.40.960.10:FF:000002">
    <property type="entry name" value="DNA helicase related protein"/>
    <property type="match status" value="1"/>
</dbReference>
<dbReference type="InterPro" id="IPR025103">
    <property type="entry name" value="DUF4011"/>
</dbReference>
<evidence type="ECO:0000313" key="9">
    <source>
        <dbReference type="Proteomes" id="UP000028781"/>
    </source>
</evidence>
<dbReference type="SUPFAM" id="SSF52540">
    <property type="entry name" value="P-loop containing nucleoside triphosphate hydrolases"/>
    <property type="match status" value="1"/>
</dbReference>
<feature type="coiled-coil region" evidence="6">
    <location>
        <begin position="411"/>
        <end position="438"/>
    </location>
</feature>
<reference evidence="8 9" key="1">
    <citation type="journal article" date="2015" name="Int. J. Syst. Evol. Microbiol.">
        <title>M ethanocaldococcus bathoardescens sp. nov., a hyperthermophilic methanogen isolated from a volcanically active deep-sea hydrothermal vent.</title>
        <authorList>
            <person name="Stewart L.C."/>
            <person name="Jung J.H."/>
            <person name="Kim Y.T."/>
            <person name="Kwon S.W."/>
            <person name="Park C.S."/>
            <person name="Holden J.F."/>
        </authorList>
    </citation>
    <scope>NUCLEOTIDE SEQUENCE [LARGE SCALE GENOMIC DNA]</scope>
    <source>
        <strain evidence="8 9">JH146</strain>
    </source>
</reference>
<evidence type="ECO:0000256" key="4">
    <source>
        <dbReference type="ARBA" id="ARBA00022806"/>
    </source>
</evidence>
<keyword evidence="2" id="KW-0547">Nucleotide-binding</keyword>
<dbReference type="Pfam" id="PF13087">
    <property type="entry name" value="AAA_12"/>
    <property type="match status" value="1"/>
</dbReference>
<dbReference type="InterPro" id="IPR047187">
    <property type="entry name" value="SF1_C_Upf1"/>
</dbReference>
<dbReference type="HOGENOM" id="CLU_000788_4_0_2"/>
<dbReference type="STRING" id="1301915.JH146_0994"/>
<dbReference type="RefSeq" id="WP_052352077.1">
    <property type="nucleotide sequence ID" value="NZ_CP009149.1"/>
</dbReference>
<evidence type="ECO:0000256" key="2">
    <source>
        <dbReference type="ARBA" id="ARBA00022741"/>
    </source>
</evidence>
<dbReference type="GO" id="GO:0016787">
    <property type="term" value="F:hydrolase activity"/>
    <property type="evidence" value="ECO:0007669"/>
    <property type="project" value="UniProtKB-KW"/>
</dbReference>
<evidence type="ECO:0000256" key="1">
    <source>
        <dbReference type="ARBA" id="ARBA00007913"/>
    </source>
</evidence>
<dbReference type="InterPro" id="IPR013584">
    <property type="entry name" value="RAP"/>
</dbReference>